<organism evidence="2 5">
    <name type="scientific">Mycolicibacter arupensis</name>
    <dbReference type="NCBI Taxonomy" id="342002"/>
    <lineage>
        <taxon>Bacteria</taxon>
        <taxon>Bacillati</taxon>
        <taxon>Actinomycetota</taxon>
        <taxon>Actinomycetes</taxon>
        <taxon>Mycobacteriales</taxon>
        <taxon>Mycobacteriaceae</taxon>
        <taxon>Mycolicibacter</taxon>
    </lineage>
</organism>
<reference evidence="2" key="2">
    <citation type="submission" date="2015-04" db="EMBL/GenBank/DDBJ databases">
        <title>Genome sequence of Mycobacterium arupense strain GUC1.</title>
        <authorList>
            <person name="Greninger A.L."/>
            <person name="Cunningham G."/>
            <person name="Chiu C.Y."/>
            <person name="Miller S."/>
        </authorList>
    </citation>
    <scope>NUCLEOTIDE SEQUENCE</scope>
    <source>
        <strain evidence="2">GUC1</strain>
    </source>
</reference>
<dbReference type="EMBL" id="SSGD01000028">
    <property type="protein sequence ID" value="TXI58193.1"/>
    <property type="molecule type" value="Genomic_DNA"/>
</dbReference>
<reference evidence="5" key="1">
    <citation type="submission" date="2015-04" db="EMBL/GenBank/DDBJ databases">
        <title>Genome sequence of Mycobacterium arupense GUC1.</title>
        <authorList>
            <person name="Greninger A.L."/>
            <person name="Cunningham G."/>
            <person name="Chiu C.Y."/>
            <person name="Miller S."/>
        </authorList>
    </citation>
    <scope>NUCLEOTIDE SEQUENCE [LARGE SCALE GENOMIC DNA]</scope>
    <source>
        <strain evidence="5">GUC1</strain>
    </source>
</reference>
<dbReference type="RefSeq" id="WP_046188030.1">
    <property type="nucleotide sequence ID" value="NZ_JACKUJ010000036.1"/>
</dbReference>
<dbReference type="EMBL" id="MVHH01000004">
    <property type="protein sequence ID" value="ORA00572.1"/>
    <property type="molecule type" value="Genomic_DNA"/>
</dbReference>
<dbReference type="Pfam" id="PF06259">
    <property type="entry name" value="Abhydrolase_8"/>
    <property type="match status" value="1"/>
</dbReference>
<dbReference type="AlphaFoldDB" id="A0A0F5N3X3"/>
<dbReference type="OrthoDB" id="5969911at2"/>
<dbReference type="EMBL" id="LASW01000005">
    <property type="protein sequence ID" value="KKC00978.1"/>
    <property type="molecule type" value="Genomic_DNA"/>
</dbReference>
<evidence type="ECO:0000313" key="4">
    <source>
        <dbReference type="EMBL" id="TXI58193.1"/>
    </source>
</evidence>
<evidence type="ECO:0000259" key="1">
    <source>
        <dbReference type="Pfam" id="PF06259"/>
    </source>
</evidence>
<dbReference type="InterPro" id="IPR029058">
    <property type="entry name" value="AB_hydrolase_fold"/>
</dbReference>
<evidence type="ECO:0000313" key="3">
    <source>
        <dbReference type="EMBL" id="ORA00572.1"/>
    </source>
</evidence>
<dbReference type="Proteomes" id="UP000034416">
    <property type="component" value="Unassembled WGS sequence"/>
</dbReference>
<reference evidence="3 6" key="3">
    <citation type="submission" date="2016-12" db="EMBL/GenBank/DDBJ databases">
        <title>The new phylogeny of genus Mycobacterium.</title>
        <authorList>
            <person name="Tortoli E."/>
            <person name="Trovato A."/>
            <person name="Cirillo D.M."/>
        </authorList>
    </citation>
    <scope>NUCLEOTIDE SEQUENCE [LARGE SCALE GENOMIC DNA]</scope>
    <source>
        <strain evidence="3 6">DSM 44942</strain>
    </source>
</reference>
<dbReference type="InterPro" id="IPR010427">
    <property type="entry name" value="DUF1023"/>
</dbReference>
<evidence type="ECO:0000313" key="7">
    <source>
        <dbReference type="Proteomes" id="UP000321797"/>
    </source>
</evidence>
<name>A0A0F5N3X3_9MYCO</name>
<proteinExistence type="predicted"/>
<reference evidence="4 7" key="4">
    <citation type="submission" date="2018-09" db="EMBL/GenBank/DDBJ databases">
        <title>Metagenome Assembled Genomes from an Advanced Water Purification Facility.</title>
        <authorList>
            <person name="Stamps B.W."/>
            <person name="Spear J.R."/>
        </authorList>
    </citation>
    <scope>NUCLEOTIDE SEQUENCE [LARGE SCALE GENOMIC DNA]</scope>
    <source>
        <strain evidence="4">Bin_29_2</strain>
    </source>
</reference>
<comment type="caution">
    <text evidence="2">The sequence shown here is derived from an EMBL/GenBank/DDBJ whole genome shotgun (WGS) entry which is preliminary data.</text>
</comment>
<keyword evidence="6" id="KW-1185">Reference proteome</keyword>
<dbReference type="Gene3D" id="3.40.50.1820">
    <property type="entry name" value="alpha/beta hydrolase"/>
    <property type="match status" value="1"/>
</dbReference>
<gene>
    <name evidence="3" type="ORF">BST15_03635</name>
    <name evidence="4" type="ORF">E6Q54_06195</name>
    <name evidence="2" type="ORF">WR43_02490</name>
</gene>
<protein>
    <submittedName>
        <fullName evidence="4">DUF4226 domain-containing protein</fullName>
    </submittedName>
</protein>
<sequence length="452" mass="47403">MREQHGAAALAALGGEADLAARLQLSARSDLVLAAAIRESAEVVRSGGRRLEDIHAQIRDALDRRRPLGWDTPTAARQAQIFMAAKARESYRVIADAVADSRRQATLLRSVRGGYALSARMRDRLNRQALADDLRRVECATSAISTDEMVRYRNALQVRDGLAANGSDDAEPVLLLTYEPAAFEGRGRAAIAIGDPDTADNTTFLVPGVRSSVRGGYLASPDGRNIYREVVQADPDRTNSVIVWMGYRTPDSLVDPAVAQPAAARAGGRLLAADVTAVAMSHIGPTHVTVIGHSYGSTTVADAAASAGMRADDVVLVGSPGTDLAHNASDFHLPSGGHVYVGAASADPITGFGGQPQLPVPGTSATVGLGADPATDGYGSTRFKAESPGVALPMTGHSSYFDPAGESLFSIGDIASGHGDALARHHMTAPHRLRLPAFDPERLRPGTGGHRH</sequence>
<dbReference type="SUPFAM" id="SSF53474">
    <property type="entry name" value="alpha/beta-Hydrolases"/>
    <property type="match status" value="1"/>
</dbReference>
<dbReference type="PATRIC" id="fig|342002.3.peg.1013"/>
<evidence type="ECO:0000313" key="5">
    <source>
        <dbReference type="Proteomes" id="UP000034416"/>
    </source>
</evidence>
<accession>A0A0F5N3X3</accession>
<dbReference type="InterPro" id="IPR019710">
    <property type="entry name" value="DUF4226"/>
</dbReference>
<dbReference type="STRING" id="342002.BST15_03635"/>
<evidence type="ECO:0000313" key="6">
    <source>
        <dbReference type="Proteomes" id="UP000192327"/>
    </source>
</evidence>
<dbReference type="Proteomes" id="UP000192327">
    <property type="component" value="Unassembled WGS sequence"/>
</dbReference>
<dbReference type="Proteomes" id="UP000321797">
    <property type="component" value="Unassembled WGS sequence"/>
</dbReference>
<feature type="domain" description="DUF1023" evidence="1">
    <location>
        <begin position="185"/>
        <end position="350"/>
    </location>
</feature>
<dbReference type="Pfam" id="PF10774">
    <property type="entry name" value="DUF4226"/>
    <property type="match status" value="1"/>
</dbReference>
<evidence type="ECO:0000313" key="2">
    <source>
        <dbReference type="EMBL" id="KKC00978.1"/>
    </source>
</evidence>
<dbReference type="ESTHER" id="9myco-a0a0f5n3x3">
    <property type="family name" value="Duf_1023"/>
</dbReference>